<evidence type="ECO:0000313" key="1">
    <source>
        <dbReference type="EMBL" id="MFC4130984.1"/>
    </source>
</evidence>
<keyword evidence="2" id="KW-1185">Reference proteome</keyword>
<evidence type="ECO:0000313" key="2">
    <source>
        <dbReference type="Proteomes" id="UP001595816"/>
    </source>
</evidence>
<dbReference type="PANTHER" id="PTHR30528:SF0">
    <property type="entry name" value="CYTOPLASMIC PROTEIN"/>
    <property type="match status" value="1"/>
</dbReference>
<gene>
    <name evidence="1" type="ORF">ACFOZ4_10255</name>
</gene>
<reference evidence="2" key="1">
    <citation type="journal article" date="2019" name="Int. J. Syst. Evol. Microbiol.">
        <title>The Global Catalogue of Microorganisms (GCM) 10K type strain sequencing project: providing services to taxonomists for standard genome sequencing and annotation.</title>
        <authorList>
            <consortium name="The Broad Institute Genomics Platform"/>
            <consortium name="The Broad Institute Genome Sequencing Center for Infectious Disease"/>
            <person name="Wu L."/>
            <person name="Ma J."/>
        </authorList>
    </citation>
    <scope>NUCLEOTIDE SEQUENCE [LARGE SCALE GENOMIC DNA]</scope>
    <source>
        <strain evidence="2">CGMCC 4.7289</strain>
    </source>
</reference>
<dbReference type="PANTHER" id="PTHR30528">
    <property type="entry name" value="CYTOPLASMIC PROTEIN"/>
    <property type="match status" value="1"/>
</dbReference>
<accession>A0ABV8LJK6</accession>
<proteinExistence type="predicted"/>
<protein>
    <submittedName>
        <fullName evidence="1">Winged helix-turn-helix domain-containing protein</fullName>
    </submittedName>
</protein>
<dbReference type="Pfam" id="PF06224">
    <property type="entry name" value="AlkZ-like"/>
    <property type="match status" value="1"/>
</dbReference>
<dbReference type="RefSeq" id="WP_372502879.1">
    <property type="nucleotide sequence ID" value="NZ_JAMZDZ010000001.1"/>
</dbReference>
<organism evidence="1 2">
    <name type="scientific">Hamadaea flava</name>
    <dbReference type="NCBI Taxonomy" id="1742688"/>
    <lineage>
        <taxon>Bacteria</taxon>
        <taxon>Bacillati</taxon>
        <taxon>Actinomycetota</taxon>
        <taxon>Actinomycetes</taxon>
        <taxon>Micromonosporales</taxon>
        <taxon>Micromonosporaceae</taxon>
        <taxon>Hamadaea</taxon>
    </lineage>
</organism>
<name>A0ABV8LJK6_9ACTN</name>
<dbReference type="InterPro" id="IPR009351">
    <property type="entry name" value="AlkZ-like"/>
</dbReference>
<dbReference type="EMBL" id="JBHSAY010000005">
    <property type="protein sequence ID" value="MFC4130984.1"/>
    <property type="molecule type" value="Genomic_DNA"/>
</dbReference>
<sequence>METLTLTQARRIALAASGFGGRSLVGPAAGRHLRRVLDNTGLLQIDSVNVLQRAHYLPAYSRIGPYDTALLDRGSSRRPRWLFEYWAHEASLVPVELQPLLRWRMATAREKAWGGPRSIAREQPQLVEWVLAEVADRGPVTAAEIEADVPKPKGGNWGWNWSDVKKALEFLFYEGSVTSAGRNTSFARRYDLTSRVLPADVVATPTPAVEDAHRQLVERAARALGVAAEAELKDYFRLPVEGARRAIADLVEADVLVPVQVKGWKPQAYLHRDAPSARRFTGGSLISPFDPLIWERGRTERLFGLRYRIEIYVPEPQRVHGYYVLPFLQGERFTARVDLKADRKAGVLRIPAVWLEPGADPEPTARALRAELERLAGWLGLSGVDRAGRGDLAPFLNGVPSTT</sequence>
<comment type="caution">
    <text evidence="1">The sequence shown here is derived from an EMBL/GenBank/DDBJ whole genome shotgun (WGS) entry which is preliminary data.</text>
</comment>
<dbReference type="Proteomes" id="UP001595816">
    <property type="component" value="Unassembled WGS sequence"/>
</dbReference>